<dbReference type="EMBL" id="JACBKZ010000015">
    <property type="protein sequence ID" value="KAF5931098.1"/>
    <property type="molecule type" value="Genomic_DNA"/>
</dbReference>
<dbReference type="Gene3D" id="2.170.260.10">
    <property type="entry name" value="paz domain"/>
    <property type="match status" value="1"/>
</dbReference>
<dbReference type="Pfam" id="PF16488">
    <property type="entry name" value="ArgoL2"/>
    <property type="match status" value="1"/>
</dbReference>
<dbReference type="AlphaFoldDB" id="A0A7J7FTV7"/>
<comment type="similarity">
    <text evidence="1">Belongs to the argonaute family. Ago subfamily.</text>
</comment>
<dbReference type="Proteomes" id="UP000593564">
    <property type="component" value="Unassembled WGS sequence"/>
</dbReference>
<dbReference type="Pfam" id="PF02171">
    <property type="entry name" value="Piwi"/>
    <property type="match status" value="1"/>
</dbReference>
<keyword evidence="2" id="KW-0678">Repressor</keyword>
<evidence type="ECO:0000313" key="10">
    <source>
        <dbReference type="EMBL" id="KAF5931098.1"/>
    </source>
</evidence>
<feature type="domain" description="Piwi" evidence="9">
    <location>
        <begin position="588"/>
        <end position="641"/>
    </location>
</feature>
<dbReference type="SUPFAM" id="SSF53098">
    <property type="entry name" value="Ribonuclease H-like"/>
    <property type="match status" value="1"/>
</dbReference>
<evidence type="ECO:0000259" key="9">
    <source>
        <dbReference type="PROSITE" id="PS50822"/>
    </source>
</evidence>
<evidence type="ECO:0000256" key="2">
    <source>
        <dbReference type="ARBA" id="ARBA00022491"/>
    </source>
</evidence>
<keyword evidence="11" id="KW-1185">Reference proteome</keyword>
<dbReference type="GO" id="GO:1990904">
    <property type="term" value="C:ribonucleoprotein complex"/>
    <property type="evidence" value="ECO:0007669"/>
    <property type="project" value="UniProtKB-KW"/>
</dbReference>
<feature type="domain" description="PAZ" evidence="8">
    <location>
        <begin position="322"/>
        <end position="434"/>
    </location>
</feature>
<dbReference type="GO" id="GO:0031047">
    <property type="term" value="P:regulatory ncRNA-mediated gene silencing"/>
    <property type="evidence" value="ECO:0007669"/>
    <property type="project" value="UniProtKB-KW"/>
</dbReference>
<evidence type="ECO:0000256" key="1">
    <source>
        <dbReference type="ARBA" id="ARBA00008201"/>
    </source>
</evidence>
<dbReference type="SUPFAM" id="SSF101690">
    <property type="entry name" value="PAZ domain"/>
    <property type="match status" value="1"/>
</dbReference>
<evidence type="ECO:0000256" key="6">
    <source>
        <dbReference type="ARBA" id="ARBA00023274"/>
    </source>
</evidence>
<dbReference type="InterPro" id="IPR032472">
    <property type="entry name" value="ArgoL2"/>
</dbReference>
<dbReference type="PROSITE" id="PS50821">
    <property type="entry name" value="PAZ"/>
    <property type="match status" value="1"/>
</dbReference>
<dbReference type="PROSITE" id="PS50822">
    <property type="entry name" value="PIWI"/>
    <property type="match status" value="2"/>
</dbReference>
<dbReference type="SMART" id="SM01163">
    <property type="entry name" value="DUF1785"/>
    <property type="match status" value="1"/>
</dbReference>
<name>A0A7J7FTV7_CAMSI</name>
<dbReference type="Pfam" id="PF16486">
    <property type="entry name" value="ArgoN"/>
    <property type="match status" value="1"/>
</dbReference>
<feature type="compositionally biased region" description="Gly residues" evidence="7">
    <location>
        <begin position="8"/>
        <end position="21"/>
    </location>
</feature>
<dbReference type="Gene3D" id="3.40.50.2300">
    <property type="match status" value="1"/>
</dbReference>
<dbReference type="Gene3D" id="3.30.420.10">
    <property type="entry name" value="Ribonuclease H-like superfamily/Ribonuclease H"/>
    <property type="match status" value="1"/>
</dbReference>
<keyword evidence="4" id="KW-0694">RNA-binding</keyword>
<dbReference type="InterPro" id="IPR036085">
    <property type="entry name" value="PAZ_dom_sf"/>
</dbReference>
<dbReference type="InterPro" id="IPR036397">
    <property type="entry name" value="RNaseH_sf"/>
</dbReference>
<comment type="caution">
    <text evidence="10">The sequence shown here is derived from an EMBL/GenBank/DDBJ whole genome shotgun (WGS) entry which is preliminary data.</text>
</comment>
<proteinExistence type="inferred from homology"/>
<dbReference type="GO" id="GO:0051607">
    <property type="term" value="P:defense response to virus"/>
    <property type="evidence" value="ECO:0007669"/>
    <property type="project" value="UniProtKB-ARBA"/>
</dbReference>
<feature type="compositionally biased region" description="Polar residues" evidence="7">
    <location>
        <begin position="80"/>
        <end position="99"/>
    </location>
</feature>
<dbReference type="SMART" id="SM00949">
    <property type="entry name" value="PAZ"/>
    <property type="match status" value="1"/>
</dbReference>
<accession>A0A7J7FTV7</accession>
<dbReference type="Pfam" id="PF02170">
    <property type="entry name" value="PAZ"/>
    <property type="match status" value="1"/>
</dbReference>
<reference evidence="11" key="1">
    <citation type="journal article" date="2020" name="Nat. Commun.">
        <title>Genome assembly of wild tea tree DASZ reveals pedigree and selection history of tea varieties.</title>
        <authorList>
            <person name="Zhang W."/>
            <person name="Zhang Y."/>
            <person name="Qiu H."/>
            <person name="Guo Y."/>
            <person name="Wan H."/>
            <person name="Zhang X."/>
            <person name="Scossa F."/>
            <person name="Alseekh S."/>
            <person name="Zhang Q."/>
            <person name="Wang P."/>
            <person name="Xu L."/>
            <person name="Schmidt M.H."/>
            <person name="Jia X."/>
            <person name="Li D."/>
            <person name="Zhu A."/>
            <person name="Guo F."/>
            <person name="Chen W."/>
            <person name="Ni D."/>
            <person name="Usadel B."/>
            <person name="Fernie A.R."/>
            <person name="Wen W."/>
        </authorList>
    </citation>
    <scope>NUCLEOTIDE SEQUENCE [LARGE SCALE GENOMIC DNA]</scope>
    <source>
        <strain evidence="11">cv. G240</strain>
    </source>
</reference>
<evidence type="ECO:0000259" key="8">
    <source>
        <dbReference type="PROSITE" id="PS50821"/>
    </source>
</evidence>
<dbReference type="InterPro" id="IPR012337">
    <property type="entry name" value="RNaseH-like_sf"/>
</dbReference>
<dbReference type="InterPro" id="IPR003165">
    <property type="entry name" value="Piwi"/>
</dbReference>
<keyword evidence="6" id="KW-0687">Ribonucleoprotein</keyword>
<organism evidence="10 11">
    <name type="scientific">Camellia sinensis</name>
    <name type="common">Tea plant</name>
    <name type="synonym">Thea sinensis</name>
    <dbReference type="NCBI Taxonomy" id="4442"/>
    <lineage>
        <taxon>Eukaryota</taxon>
        <taxon>Viridiplantae</taxon>
        <taxon>Streptophyta</taxon>
        <taxon>Embryophyta</taxon>
        <taxon>Tracheophyta</taxon>
        <taxon>Spermatophyta</taxon>
        <taxon>Magnoliopsida</taxon>
        <taxon>eudicotyledons</taxon>
        <taxon>Gunneridae</taxon>
        <taxon>Pentapetalae</taxon>
        <taxon>asterids</taxon>
        <taxon>Ericales</taxon>
        <taxon>Theaceae</taxon>
        <taxon>Camellia</taxon>
    </lineage>
</organism>
<dbReference type="SMART" id="SM00950">
    <property type="entry name" value="Piwi"/>
    <property type="match status" value="1"/>
</dbReference>
<evidence type="ECO:0000256" key="7">
    <source>
        <dbReference type="SAM" id="MobiDB-lite"/>
    </source>
</evidence>
<dbReference type="CDD" id="cd02846">
    <property type="entry name" value="PAZ_argonaute_like"/>
    <property type="match status" value="1"/>
</dbReference>
<feature type="region of interest" description="Disordered" evidence="7">
    <location>
        <begin position="1"/>
        <end position="119"/>
    </location>
</feature>
<evidence type="ECO:0000256" key="3">
    <source>
        <dbReference type="ARBA" id="ARBA00022845"/>
    </source>
</evidence>
<dbReference type="FunFam" id="2.170.260.10:FF:000008">
    <property type="entry name" value="Protein argonaute 7"/>
    <property type="match status" value="1"/>
</dbReference>
<dbReference type="GO" id="GO:0006417">
    <property type="term" value="P:regulation of translation"/>
    <property type="evidence" value="ECO:0007669"/>
    <property type="project" value="UniProtKB-KW"/>
</dbReference>
<evidence type="ECO:0000313" key="11">
    <source>
        <dbReference type="Proteomes" id="UP000593564"/>
    </source>
</evidence>
<reference evidence="10 11" key="2">
    <citation type="submission" date="2020-07" db="EMBL/GenBank/DDBJ databases">
        <title>Genome assembly of wild tea tree DASZ reveals pedigree and selection history of tea varieties.</title>
        <authorList>
            <person name="Zhang W."/>
        </authorList>
    </citation>
    <scope>NUCLEOTIDE SEQUENCE [LARGE SCALE GENOMIC DNA]</scope>
    <source>
        <strain evidence="11">cv. G240</strain>
        <tissue evidence="10">Leaf</tissue>
    </source>
</reference>
<gene>
    <name evidence="10" type="ORF">HYC85_031971</name>
</gene>
<dbReference type="InterPro" id="IPR032474">
    <property type="entry name" value="Argonaute_N"/>
</dbReference>
<evidence type="ECO:0000256" key="5">
    <source>
        <dbReference type="ARBA" id="ARBA00023158"/>
    </source>
</evidence>
<dbReference type="InterPro" id="IPR014811">
    <property type="entry name" value="ArgoL1"/>
</dbReference>
<evidence type="ECO:0000256" key="4">
    <source>
        <dbReference type="ARBA" id="ARBA00022884"/>
    </source>
</evidence>
<dbReference type="PANTHER" id="PTHR22891">
    <property type="entry name" value="EUKARYOTIC TRANSLATION INITIATION FACTOR 2C"/>
    <property type="match status" value="1"/>
</dbReference>
<dbReference type="Pfam" id="PF08699">
    <property type="entry name" value="ArgoL1"/>
    <property type="match status" value="1"/>
</dbReference>
<feature type="domain" description="Piwi" evidence="9">
    <location>
        <begin position="642"/>
        <end position="858"/>
    </location>
</feature>
<keyword evidence="3" id="KW-0810">Translation regulation</keyword>
<dbReference type="GO" id="GO:0003723">
    <property type="term" value="F:RNA binding"/>
    <property type="evidence" value="ECO:0007669"/>
    <property type="project" value="UniProtKB-KW"/>
</dbReference>
<sequence>MSGRNRGRGSGVGGGDGGGRGRAQPRTGLPSPAVQGRGRGRGGAGPAPTQAPPPTVSQPPVVSHSPPPSQAPSSSTTRTEVSSLSQDVESKLSLQTSPSPVQPITVLPSSSKSLRPPARPGYGTIGRKCIVRANHFLVDVANKDLHHYDVTITPEVASKKVCRDIISELIASYRESHLGKLWPAYDGRKSLFTAGKLPFISKDFVVKLVDKYDQTRREREFKVAIKFAAKADIHHLQEFLRGRQFDAPQETVQVLDVVFRSTPSTIYTVVGRSFFSPILGEVGDLGDGLQYWKGFYQSLRPTQMGLSLNIDMSARAFYEPILVSDFVAKYFNVRDLTRPLSDQDRIKVKRALKGIRVELTHREDGKRYKISGVSAQPTSQLTFARDDTDAKISVIQYFRERYHINLKFAFLPALQAGSDLKPVYLPMELCKIVEGQRYSKKLNEKQVTALLRATCQRPFERVQSISRMVERNNYNNDKFVNEFGLRVKTELTSIDARVLPAPMKMVNGGKVEFWTCVSFSRLRQNEVFKFCENLVDMCRNKGMDFNLMPLIPIRLAHPAQIERTLVEIHTQSNVQLTSIGKADEQLQMLIIILPEVTGSYGRIKRVCETELGIISQCCQPKQAMKCNKQYLENVSLKINVKVVASMDWPEATKYRGLVSAQPHREEIIQDLYKTSLNAKNEIVHGGMIRDMLISFRRSTGQKPCRIIFYRDGVSEGQFNQVLLYEMDAIRKACVSLEADYLPRVTFVVVQKRHHTRLFPAEHGDRNSTDRSGNILPGTVVETKICHPTQFDFYLCSHAGIQVNSVILCLVDPNLPHQFDLMRARASISLYARCTRSVSVVPPAYYAHLAAFRARYYIEGETLETGSSSGGGRGAGQATRERSLEVQPLPQIKDNVKAVMFYC</sequence>
<protein>
    <submittedName>
        <fullName evidence="10">Uncharacterized protein</fullName>
    </submittedName>
</protein>
<keyword evidence="5" id="KW-0943">RNA-mediated gene silencing</keyword>
<dbReference type="InterPro" id="IPR003100">
    <property type="entry name" value="PAZ_dom"/>
</dbReference>